<organism evidence="1 2">
    <name type="scientific">Catharanthus roseus</name>
    <name type="common">Madagascar periwinkle</name>
    <name type="synonym">Vinca rosea</name>
    <dbReference type="NCBI Taxonomy" id="4058"/>
    <lineage>
        <taxon>Eukaryota</taxon>
        <taxon>Viridiplantae</taxon>
        <taxon>Streptophyta</taxon>
        <taxon>Embryophyta</taxon>
        <taxon>Tracheophyta</taxon>
        <taxon>Spermatophyta</taxon>
        <taxon>Magnoliopsida</taxon>
        <taxon>eudicotyledons</taxon>
        <taxon>Gunneridae</taxon>
        <taxon>Pentapetalae</taxon>
        <taxon>asterids</taxon>
        <taxon>lamiids</taxon>
        <taxon>Gentianales</taxon>
        <taxon>Apocynaceae</taxon>
        <taxon>Rauvolfioideae</taxon>
        <taxon>Vinceae</taxon>
        <taxon>Catharanthinae</taxon>
        <taxon>Catharanthus</taxon>
    </lineage>
</organism>
<comment type="caution">
    <text evidence="1">The sequence shown here is derived from an EMBL/GenBank/DDBJ whole genome shotgun (WGS) entry which is preliminary data.</text>
</comment>
<reference evidence="2" key="1">
    <citation type="journal article" date="2023" name="Nat. Plants">
        <title>Single-cell RNA sequencing provides a high-resolution roadmap for understanding the multicellular compartmentation of specialized metabolism.</title>
        <authorList>
            <person name="Sun S."/>
            <person name="Shen X."/>
            <person name="Li Y."/>
            <person name="Li Y."/>
            <person name="Wang S."/>
            <person name="Li R."/>
            <person name="Zhang H."/>
            <person name="Shen G."/>
            <person name="Guo B."/>
            <person name="Wei J."/>
            <person name="Xu J."/>
            <person name="St-Pierre B."/>
            <person name="Chen S."/>
            <person name="Sun C."/>
        </authorList>
    </citation>
    <scope>NUCLEOTIDE SEQUENCE [LARGE SCALE GENOMIC DNA]</scope>
</reference>
<dbReference type="EMBL" id="CM044701">
    <property type="protein sequence ID" value="KAI5683518.1"/>
    <property type="molecule type" value="Genomic_DNA"/>
</dbReference>
<name>A0ACC0CFH6_CATRO</name>
<protein>
    <submittedName>
        <fullName evidence="1">Uncharacterized protein</fullName>
    </submittedName>
</protein>
<evidence type="ECO:0000313" key="1">
    <source>
        <dbReference type="EMBL" id="KAI5683518.1"/>
    </source>
</evidence>
<proteinExistence type="predicted"/>
<keyword evidence="2" id="KW-1185">Reference proteome</keyword>
<sequence>MIKISLLKHLYVSLMITTLLFLAEGSDNNVSFSFDLIYHSYNSPQTPMNEPQIGSTSFIYSGGEYLMEISFGTPPVKFFAMVDTGSEISWIQCAPCFHCFRSESQPFNPRRSSTFQLMNLPYSMEYLDNSYTRGELARDTIEVGNEVHKLTFPHFLFGCGHENGGHYPQRSAGLLGFGPQLDSFISQLEIHKFSHCMNPFRTRPGRISFGSEAVVSGPGVFSTPLIIEGNYYIRLHGVSVGTRIYNSNIKIMIDSGTTYTYLPNQLQTRVVELLRSQIRERPVPNQEDFTLCYSNSLRVANIPKIKFYFAGGADVQLYPSTLFVRAPASSMCLSIFPTQGTTPVFGNLAQTHVLVGYDLQQKRISFKNTDCSRN</sequence>
<gene>
    <name evidence="1" type="ORF">M9H77_04746</name>
</gene>
<evidence type="ECO:0000313" key="2">
    <source>
        <dbReference type="Proteomes" id="UP001060085"/>
    </source>
</evidence>
<dbReference type="Proteomes" id="UP001060085">
    <property type="component" value="Linkage Group LG01"/>
</dbReference>
<accession>A0ACC0CFH6</accession>